<feature type="region of interest" description="Disordered" evidence="1">
    <location>
        <begin position="1"/>
        <end position="23"/>
    </location>
</feature>
<reference evidence="2 3" key="1">
    <citation type="submission" date="2021-03" db="EMBL/GenBank/DDBJ databases">
        <title>Fibrella sp. HMF5036 genome sequencing and assembly.</title>
        <authorList>
            <person name="Kang H."/>
            <person name="Kim H."/>
            <person name="Bae S."/>
            <person name="Joh K."/>
        </authorList>
    </citation>
    <scope>NUCLEOTIDE SEQUENCE [LARGE SCALE GENOMIC DNA]</scope>
    <source>
        <strain evidence="2 3">HMF5036</strain>
    </source>
</reference>
<name>A0A939GAG3_9BACT</name>
<dbReference type="EMBL" id="JAFMYU010000016">
    <property type="protein sequence ID" value="MBO0933047.1"/>
    <property type="molecule type" value="Genomic_DNA"/>
</dbReference>
<protein>
    <submittedName>
        <fullName evidence="2">Uncharacterized protein</fullName>
    </submittedName>
</protein>
<comment type="caution">
    <text evidence="2">The sequence shown here is derived from an EMBL/GenBank/DDBJ whole genome shotgun (WGS) entry which is preliminary data.</text>
</comment>
<evidence type="ECO:0000313" key="2">
    <source>
        <dbReference type="EMBL" id="MBO0933047.1"/>
    </source>
</evidence>
<proteinExistence type="predicted"/>
<accession>A0A939GAG3</accession>
<dbReference type="RefSeq" id="WP_207337011.1">
    <property type="nucleotide sequence ID" value="NZ_JAFMYU010000016.1"/>
</dbReference>
<evidence type="ECO:0000313" key="3">
    <source>
        <dbReference type="Proteomes" id="UP000664795"/>
    </source>
</evidence>
<dbReference type="Proteomes" id="UP000664795">
    <property type="component" value="Unassembled WGS sequence"/>
</dbReference>
<dbReference type="AlphaFoldDB" id="A0A939GAG3"/>
<evidence type="ECO:0000256" key="1">
    <source>
        <dbReference type="SAM" id="MobiDB-lite"/>
    </source>
</evidence>
<keyword evidence="3" id="KW-1185">Reference proteome</keyword>
<sequence>MIPHLPRLTQPPPASADRPGPLLTKEGAGAVRRCGWYKRKKPLGCEGLSVSGGEEYYFAESDAIDDDMAEVDSAPVAIVVSIDDVADESIDMVDVESEVVVDVVSAFFSQLVARARIDNTNRADFAKPFMILCV</sequence>
<gene>
    <name evidence="2" type="ORF">J2I48_18705</name>
</gene>
<organism evidence="2 3">
    <name type="scientific">Fibrella aquatilis</name>
    <dbReference type="NCBI Taxonomy" id="2817059"/>
    <lineage>
        <taxon>Bacteria</taxon>
        <taxon>Pseudomonadati</taxon>
        <taxon>Bacteroidota</taxon>
        <taxon>Cytophagia</taxon>
        <taxon>Cytophagales</taxon>
        <taxon>Spirosomataceae</taxon>
        <taxon>Fibrella</taxon>
    </lineage>
</organism>